<keyword evidence="7" id="KW-1185">Reference proteome</keyword>
<sequence length="251" mass="27442">MKKNDYALVTGASRGIGKAIAIQLANDGFNLLLHYNQNIEKANQVKAEIESIGRQAHVIQGDFNSSEGIKEFIGKIKKLIIQDINISLHTIVHNAGHATSNGFGEVNYDEFDRLFNANVKAPYFITQSLIEFIESNGRIINLSSGVTRIAFPHMMAYSMTKGAINTMTFTLAKELGEKGITVNSIMPGIIDTDSTANWLHTEEGQENAKNMSALKREGQPEEIANVVSFLASEKASFITGHNMDVTGGSHL</sequence>
<dbReference type="PRINTS" id="PR00081">
    <property type="entry name" value="GDHRDH"/>
</dbReference>
<dbReference type="PANTHER" id="PTHR43639:SF1">
    <property type="entry name" value="SHORT-CHAIN DEHYDROGENASE_REDUCTASE FAMILY PROTEIN"/>
    <property type="match status" value="1"/>
</dbReference>
<proteinExistence type="inferred from homology"/>
<dbReference type="InterPro" id="IPR020904">
    <property type="entry name" value="Sc_DH/Rdtase_CS"/>
</dbReference>
<dbReference type="Gene3D" id="3.40.50.720">
    <property type="entry name" value="NAD(P)-binding Rossmann-like Domain"/>
    <property type="match status" value="1"/>
</dbReference>
<comment type="similarity">
    <text evidence="1">Belongs to the short-chain dehydrogenases/reductases (SDR) family.</text>
</comment>
<evidence type="ECO:0000313" key="5">
    <source>
        <dbReference type="EMBL" id="RFT66216.1"/>
    </source>
</evidence>
<dbReference type="PANTHER" id="PTHR43639">
    <property type="entry name" value="OXIDOREDUCTASE, SHORT-CHAIN DEHYDROGENASE/REDUCTASE FAMILY (AFU_ORTHOLOGUE AFUA_5G02870)"/>
    <property type="match status" value="1"/>
</dbReference>
<organism evidence="4 6">
    <name type="scientific">Bacillus clarus</name>
    <dbReference type="NCBI Taxonomy" id="2338372"/>
    <lineage>
        <taxon>Bacteria</taxon>
        <taxon>Bacillati</taxon>
        <taxon>Bacillota</taxon>
        <taxon>Bacilli</taxon>
        <taxon>Bacillales</taxon>
        <taxon>Bacillaceae</taxon>
        <taxon>Bacillus</taxon>
        <taxon>Bacillus cereus group</taxon>
    </lineage>
</organism>
<dbReference type="PRINTS" id="PR00080">
    <property type="entry name" value="SDRFAMILY"/>
</dbReference>
<dbReference type="Proteomes" id="UP000264294">
    <property type="component" value="Unassembled WGS sequence"/>
</dbReference>
<evidence type="ECO:0000256" key="1">
    <source>
        <dbReference type="ARBA" id="ARBA00006484"/>
    </source>
</evidence>
<evidence type="ECO:0000313" key="6">
    <source>
        <dbReference type="Proteomes" id="UP000029389"/>
    </source>
</evidence>
<dbReference type="Pfam" id="PF13561">
    <property type="entry name" value="adh_short_C2"/>
    <property type="match status" value="1"/>
</dbReference>
<evidence type="ECO:0000256" key="3">
    <source>
        <dbReference type="ARBA" id="ARBA00023002"/>
    </source>
</evidence>
<dbReference type="Proteomes" id="UP000029389">
    <property type="component" value="Unassembled WGS sequence"/>
</dbReference>
<dbReference type="PROSITE" id="PS00061">
    <property type="entry name" value="ADH_SHORT"/>
    <property type="match status" value="1"/>
</dbReference>
<dbReference type="RefSeq" id="WP_042982371.1">
    <property type="nucleotide sequence ID" value="NZ_JMQC01000008.1"/>
</dbReference>
<reference evidence="5 7" key="2">
    <citation type="submission" date="2018-08" db="EMBL/GenBank/DDBJ databases">
        <title>Bacillus clarus sp. nov. strain PS00077A.</title>
        <authorList>
            <person name="Mendez Acevedo M."/>
            <person name="Carroll L."/>
            <person name="Mukherjee M."/>
            <person name="Wiedmann M."/>
            <person name="Kovac J."/>
        </authorList>
    </citation>
    <scope>NUCLEOTIDE SEQUENCE [LARGE SCALE GENOMIC DNA]</scope>
    <source>
        <strain evidence="5 7">PS00077A</strain>
    </source>
</reference>
<dbReference type="FunFam" id="3.40.50.720:FF:000084">
    <property type="entry name" value="Short-chain dehydrogenase reductase"/>
    <property type="match status" value="1"/>
</dbReference>
<name>A0A090YIN0_9BACI</name>
<dbReference type="InterPro" id="IPR036291">
    <property type="entry name" value="NAD(P)-bd_dom_sf"/>
</dbReference>
<dbReference type="InterPro" id="IPR002347">
    <property type="entry name" value="SDR_fam"/>
</dbReference>
<dbReference type="PATRIC" id="fig|1405.8.peg.3671"/>
<protein>
    <submittedName>
        <fullName evidence="5">SDR family oxidoreductase</fullName>
    </submittedName>
    <submittedName>
        <fullName evidence="4">Short chain dehydrogenase family protein</fullName>
    </submittedName>
</protein>
<dbReference type="GO" id="GO:0016491">
    <property type="term" value="F:oxidoreductase activity"/>
    <property type="evidence" value="ECO:0007669"/>
    <property type="project" value="UniProtKB-KW"/>
</dbReference>
<evidence type="ECO:0000256" key="2">
    <source>
        <dbReference type="ARBA" id="ARBA00011881"/>
    </source>
</evidence>
<evidence type="ECO:0000313" key="4">
    <source>
        <dbReference type="EMBL" id="KFM98653.1"/>
    </source>
</evidence>
<gene>
    <name evidence="5" type="ORF">D0U04_14590</name>
    <name evidence="4" type="ORF">DJ93_3570</name>
</gene>
<accession>A0A090YIN0</accession>
<dbReference type="SUPFAM" id="SSF51735">
    <property type="entry name" value="NAD(P)-binding Rossmann-fold domains"/>
    <property type="match status" value="1"/>
</dbReference>
<comment type="caution">
    <text evidence="4">The sequence shown here is derived from an EMBL/GenBank/DDBJ whole genome shotgun (WGS) entry which is preliminary data.</text>
</comment>
<reference evidence="4 6" key="1">
    <citation type="submission" date="2014-04" db="EMBL/GenBank/DDBJ databases">
        <authorList>
            <person name="Bishop-Lilly K.A."/>
            <person name="Broomall S.M."/>
            <person name="Chain P.S."/>
            <person name="Chertkov O."/>
            <person name="Coyne S.R."/>
            <person name="Daligault H.E."/>
            <person name="Davenport K.W."/>
            <person name="Erkkila T."/>
            <person name="Frey K.G."/>
            <person name="Gibbons H.S."/>
            <person name="Gu W."/>
            <person name="Jaissle J."/>
            <person name="Johnson S.L."/>
            <person name="Koroleva G.I."/>
            <person name="Ladner J.T."/>
            <person name="Lo C.-C."/>
            <person name="Minogue T.D."/>
            <person name="Munk C."/>
            <person name="Palacios G.F."/>
            <person name="Redden C.L."/>
            <person name="Rosenzweig C.N."/>
            <person name="Scholz M.B."/>
            <person name="Teshima H."/>
            <person name="Xu Y."/>
        </authorList>
    </citation>
    <scope>NUCLEOTIDE SEQUENCE [LARGE SCALE GENOMIC DNA]</scope>
    <source>
        <strain evidence="4 6">BHP</strain>
    </source>
</reference>
<keyword evidence="3" id="KW-0560">Oxidoreductase</keyword>
<dbReference type="EMBL" id="QVOD01000016">
    <property type="protein sequence ID" value="RFT66216.1"/>
    <property type="molecule type" value="Genomic_DNA"/>
</dbReference>
<comment type="subunit">
    <text evidence="2">Homotetramer.</text>
</comment>
<dbReference type="EMBL" id="JMQC01000008">
    <property type="protein sequence ID" value="KFM98653.1"/>
    <property type="molecule type" value="Genomic_DNA"/>
</dbReference>
<evidence type="ECO:0000313" key="7">
    <source>
        <dbReference type="Proteomes" id="UP000264294"/>
    </source>
</evidence>
<dbReference type="GO" id="GO:0008206">
    <property type="term" value="P:bile acid metabolic process"/>
    <property type="evidence" value="ECO:0007669"/>
    <property type="project" value="UniProtKB-ARBA"/>
</dbReference>
<dbReference type="AlphaFoldDB" id="A0A090YIN0"/>